<dbReference type="HOGENOM" id="CLU_000134_18_13_10"/>
<keyword evidence="1" id="KW-0677">Repeat</keyword>
<accession>H8KKZ0</accession>
<reference evidence="5" key="1">
    <citation type="submission" date="2012-02" db="EMBL/GenBank/DDBJ databases">
        <title>The complete genome of Solitalea canadensis DSM 3403.</title>
        <authorList>
            <consortium name="US DOE Joint Genome Institute (JGI-PGF)"/>
            <person name="Lucas S."/>
            <person name="Copeland A."/>
            <person name="Lapidus A."/>
            <person name="Glavina del Rio T."/>
            <person name="Dalin E."/>
            <person name="Tice H."/>
            <person name="Bruce D."/>
            <person name="Goodwin L."/>
            <person name="Pitluck S."/>
            <person name="Peters L."/>
            <person name="Ovchinnikova G."/>
            <person name="Lu M."/>
            <person name="Kyrpides N."/>
            <person name="Mavromatis K."/>
            <person name="Ivanova N."/>
            <person name="Brettin T."/>
            <person name="Detter J.C."/>
            <person name="Han C."/>
            <person name="Larimer F."/>
            <person name="Land M."/>
            <person name="Hauser L."/>
            <person name="Markowitz V."/>
            <person name="Cheng J.-F."/>
            <person name="Hugenholtz P."/>
            <person name="Woyke T."/>
            <person name="Wu D."/>
            <person name="Spring S."/>
            <person name="Schroeder M."/>
            <person name="Kopitz M."/>
            <person name="Brambilla E."/>
            <person name="Klenk H.-P."/>
            <person name="Eisen J.A."/>
        </authorList>
    </citation>
    <scope>NUCLEOTIDE SEQUENCE</scope>
    <source>
        <strain evidence="5">DSM 3403</strain>
    </source>
</reference>
<evidence type="ECO:0000256" key="2">
    <source>
        <dbReference type="ARBA" id="ARBA00023043"/>
    </source>
</evidence>
<dbReference type="Gene3D" id="1.25.40.20">
    <property type="entry name" value="Ankyrin repeat-containing domain"/>
    <property type="match status" value="1"/>
</dbReference>
<dbReference type="STRING" id="929556.Solca_3808"/>
<dbReference type="InterPro" id="IPR002110">
    <property type="entry name" value="Ankyrin_rpt"/>
</dbReference>
<evidence type="ECO:0000256" key="1">
    <source>
        <dbReference type="ARBA" id="ARBA00022737"/>
    </source>
</evidence>
<keyword evidence="2 3" id="KW-0040">ANK repeat</keyword>
<dbReference type="EMBL" id="CP003349">
    <property type="protein sequence ID" value="AFD08807.1"/>
    <property type="molecule type" value="Genomic_DNA"/>
</dbReference>
<dbReference type="eggNOG" id="COG0666">
    <property type="taxonomic scope" value="Bacteria"/>
</dbReference>
<evidence type="ECO:0000313" key="5">
    <source>
        <dbReference type="EMBL" id="AFD08807.1"/>
    </source>
</evidence>
<dbReference type="KEGG" id="scn:Solca_3808"/>
<dbReference type="PROSITE" id="PS50088">
    <property type="entry name" value="ANK_REPEAT"/>
    <property type="match status" value="2"/>
</dbReference>
<dbReference type="Pfam" id="PF12796">
    <property type="entry name" value="Ank_2"/>
    <property type="match status" value="1"/>
</dbReference>
<dbReference type="Proteomes" id="UP000007590">
    <property type="component" value="Chromosome"/>
</dbReference>
<dbReference type="PANTHER" id="PTHR24173:SF74">
    <property type="entry name" value="ANKYRIN REPEAT DOMAIN-CONTAINING PROTEIN 16"/>
    <property type="match status" value="1"/>
</dbReference>
<dbReference type="Pfam" id="PF00023">
    <property type="entry name" value="Ank"/>
    <property type="match status" value="1"/>
</dbReference>
<protein>
    <submittedName>
        <fullName evidence="5">Ankyrin repeat-containing protein</fullName>
    </submittedName>
</protein>
<evidence type="ECO:0000256" key="3">
    <source>
        <dbReference type="PROSITE-ProRule" id="PRU00023"/>
    </source>
</evidence>
<proteinExistence type="predicted"/>
<gene>
    <name evidence="5" type="ordered locus">Solca_3808</name>
</gene>
<dbReference type="InterPro" id="IPR036770">
    <property type="entry name" value="Ankyrin_rpt-contain_sf"/>
</dbReference>
<dbReference type="AlphaFoldDB" id="H8KKZ0"/>
<dbReference type="PRINTS" id="PR01415">
    <property type="entry name" value="ANKYRIN"/>
</dbReference>
<dbReference type="PROSITE" id="PS50297">
    <property type="entry name" value="ANK_REP_REGION"/>
    <property type="match status" value="2"/>
</dbReference>
<sequence length="225" mass="24794">MKYGLAIFMLITAISFNACSQHKKETMITSDKVFQMIKKNDISGLKRWIDAGGNLEEQNDKGETLLMIATYENNTEAAKLLIAQGSNVNAQDKMLNSPFLYAGASGYVEILKMCLTANPDYKVYNRYGGTALIPACERGHIEIVKELLKDKSFPKDYVNRLGWTGLMEAIVLSNGGPVHVQIVQLLVDVGCDVNIPDNDGITPLAHAKQRGFKEIVVILEKAGAR</sequence>
<dbReference type="SUPFAM" id="SSF48403">
    <property type="entry name" value="Ankyrin repeat"/>
    <property type="match status" value="1"/>
</dbReference>
<feature type="chain" id="PRO_5003614213" evidence="4">
    <location>
        <begin position="21"/>
        <end position="225"/>
    </location>
</feature>
<dbReference type="RefSeq" id="WP_014682030.1">
    <property type="nucleotide sequence ID" value="NC_017770.1"/>
</dbReference>
<organism evidence="5 6">
    <name type="scientific">Solitalea canadensis (strain ATCC 29591 / DSM 3403 / JCM 21819 / LMG 8368 / NBRC 15130 / NCIMB 12057 / USAM 9D)</name>
    <name type="common">Flexibacter canadensis</name>
    <dbReference type="NCBI Taxonomy" id="929556"/>
    <lineage>
        <taxon>Bacteria</taxon>
        <taxon>Pseudomonadati</taxon>
        <taxon>Bacteroidota</taxon>
        <taxon>Sphingobacteriia</taxon>
        <taxon>Sphingobacteriales</taxon>
        <taxon>Sphingobacteriaceae</taxon>
        <taxon>Solitalea</taxon>
    </lineage>
</organism>
<keyword evidence="6" id="KW-1185">Reference proteome</keyword>
<evidence type="ECO:0000313" key="6">
    <source>
        <dbReference type="Proteomes" id="UP000007590"/>
    </source>
</evidence>
<feature type="repeat" description="ANK" evidence="3">
    <location>
        <begin position="61"/>
        <end position="93"/>
    </location>
</feature>
<name>H8KKZ0_SOLCM</name>
<feature type="repeat" description="ANK" evidence="3">
    <location>
        <begin position="199"/>
        <end position="225"/>
    </location>
</feature>
<dbReference type="PANTHER" id="PTHR24173">
    <property type="entry name" value="ANKYRIN REPEAT CONTAINING"/>
    <property type="match status" value="1"/>
</dbReference>
<evidence type="ECO:0000256" key="4">
    <source>
        <dbReference type="SAM" id="SignalP"/>
    </source>
</evidence>
<feature type="signal peptide" evidence="4">
    <location>
        <begin position="1"/>
        <end position="20"/>
    </location>
</feature>
<keyword evidence="4" id="KW-0732">Signal</keyword>
<dbReference type="SMART" id="SM00248">
    <property type="entry name" value="ANK"/>
    <property type="match status" value="5"/>
</dbReference>